<dbReference type="EMBL" id="JACGWN010000005">
    <property type="protein sequence ID" value="KAL0448560.1"/>
    <property type="molecule type" value="Genomic_DNA"/>
</dbReference>
<sequence length="91" mass="10602">MVFCQATSEVMYYAGRILHRFEVASGQMMNREKSLVVFSWNTPWEARQVLADIIGVRVKEKHGKHLSLPATIGRSMREVFQHLKDRVWAKL</sequence>
<proteinExistence type="predicted"/>
<evidence type="ECO:0000313" key="1">
    <source>
        <dbReference type="EMBL" id="KAL0448560.1"/>
    </source>
</evidence>
<reference evidence="1" key="2">
    <citation type="journal article" date="2024" name="Plant">
        <title>Genomic evolution and insights into agronomic trait innovations of Sesamum species.</title>
        <authorList>
            <person name="Miao H."/>
            <person name="Wang L."/>
            <person name="Qu L."/>
            <person name="Liu H."/>
            <person name="Sun Y."/>
            <person name="Le M."/>
            <person name="Wang Q."/>
            <person name="Wei S."/>
            <person name="Zheng Y."/>
            <person name="Lin W."/>
            <person name="Duan Y."/>
            <person name="Cao H."/>
            <person name="Xiong S."/>
            <person name="Wang X."/>
            <person name="Wei L."/>
            <person name="Li C."/>
            <person name="Ma Q."/>
            <person name="Ju M."/>
            <person name="Zhao R."/>
            <person name="Li G."/>
            <person name="Mu C."/>
            <person name="Tian Q."/>
            <person name="Mei H."/>
            <person name="Zhang T."/>
            <person name="Gao T."/>
            <person name="Zhang H."/>
        </authorList>
    </citation>
    <scope>NUCLEOTIDE SEQUENCE</scope>
    <source>
        <strain evidence="1">KEN1</strain>
    </source>
</reference>
<gene>
    <name evidence="1" type="ORF">Slati_1412400</name>
</gene>
<organism evidence="1">
    <name type="scientific">Sesamum latifolium</name>
    <dbReference type="NCBI Taxonomy" id="2727402"/>
    <lineage>
        <taxon>Eukaryota</taxon>
        <taxon>Viridiplantae</taxon>
        <taxon>Streptophyta</taxon>
        <taxon>Embryophyta</taxon>
        <taxon>Tracheophyta</taxon>
        <taxon>Spermatophyta</taxon>
        <taxon>Magnoliopsida</taxon>
        <taxon>eudicotyledons</taxon>
        <taxon>Gunneridae</taxon>
        <taxon>Pentapetalae</taxon>
        <taxon>asterids</taxon>
        <taxon>lamiids</taxon>
        <taxon>Lamiales</taxon>
        <taxon>Pedaliaceae</taxon>
        <taxon>Sesamum</taxon>
    </lineage>
</organism>
<accession>A0AAW2X8S0</accession>
<reference evidence="1" key="1">
    <citation type="submission" date="2020-06" db="EMBL/GenBank/DDBJ databases">
        <authorList>
            <person name="Li T."/>
            <person name="Hu X."/>
            <person name="Zhang T."/>
            <person name="Song X."/>
            <person name="Zhang H."/>
            <person name="Dai N."/>
            <person name="Sheng W."/>
            <person name="Hou X."/>
            <person name="Wei L."/>
        </authorList>
    </citation>
    <scope>NUCLEOTIDE SEQUENCE</scope>
    <source>
        <strain evidence="1">KEN1</strain>
        <tissue evidence="1">Leaf</tissue>
    </source>
</reference>
<protein>
    <submittedName>
        <fullName evidence="1">Uncharacterized protein</fullName>
    </submittedName>
</protein>
<comment type="caution">
    <text evidence="1">The sequence shown here is derived from an EMBL/GenBank/DDBJ whole genome shotgun (WGS) entry which is preliminary data.</text>
</comment>
<name>A0AAW2X8S0_9LAMI</name>
<dbReference type="AlphaFoldDB" id="A0AAW2X8S0"/>